<evidence type="ECO:0000313" key="2">
    <source>
        <dbReference type="EMBL" id="QJW89366.1"/>
    </source>
</evidence>
<dbReference type="RefSeq" id="WP_171739204.1">
    <property type="nucleotide sequence ID" value="NZ_CP053435.1"/>
</dbReference>
<gene>
    <name evidence="2" type="ORF">HNV11_08200</name>
</gene>
<dbReference type="KEGG" id="stae:HNV11_08200"/>
<name>A0A6M5Y7H9_9BACT</name>
<reference evidence="2 3" key="1">
    <citation type="submission" date="2020-05" db="EMBL/GenBank/DDBJ databases">
        <title>Genome sequencing of Spirosoma sp. TS118.</title>
        <authorList>
            <person name="Lee J.-H."/>
            <person name="Jeong S."/>
            <person name="Zhao L."/>
            <person name="Jung J.-H."/>
            <person name="Kim M.-K."/>
            <person name="Lim S."/>
        </authorList>
    </citation>
    <scope>NUCLEOTIDE SEQUENCE [LARGE SCALE GENOMIC DNA]</scope>
    <source>
        <strain evidence="2 3">TS118</strain>
    </source>
</reference>
<accession>A0A6M5Y7H9</accession>
<feature type="domain" description="HNH nuclease" evidence="1">
    <location>
        <begin position="216"/>
        <end position="281"/>
    </location>
</feature>
<organism evidence="2 3">
    <name type="scientific">Spirosoma taeanense</name>
    <dbReference type="NCBI Taxonomy" id="2735870"/>
    <lineage>
        <taxon>Bacteria</taxon>
        <taxon>Pseudomonadati</taxon>
        <taxon>Bacteroidota</taxon>
        <taxon>Cytophagia</taxon>
        <taxon>Cytophagales</taxon>
        <taxon>Cytophagaceae</taxon>
        <taxon>Spirosoma</taxon>
    </lineage>
</organism>
<dbReference type="Gene3D" id="1.10.30.50">
    <property type="match status" value="1"/>
</dbReference>
<dbReference type="GO" id="GO:0008270">
    <property type="term" value="F:zinc ion binding"/>
    <property type="evidence" value="ECO:0007669"/>
    <property type="project" value="InterPro"/>
</dbReference>
<keyword evidence="2" id="KW-0540">Nuclease</keyword>
<sequence length="301" mass="34438">MQLFFHDVGISGADRDFPKTVFSSISLQTIEKNIPQHVKSEVLEALDREFISGEFNCWGVPAGAGSVIRQLEVGDVMLLIRTTGGDGDIPALCRVRAYWREQLAELSHALWGSARFPYIFFFKTESISLTWADLKEHVGYAPNFRPSGNVYRVRHDRLREFGGIEGYMNFITGRNRPTSYSSSLPIGYVSEPIEDDYQEGERLIRESSYFQRNPQLVRQAKKLYGNSCQVCGFNFENKYGEIGANYIECHHLNPLSERENTSANLVTNVADVRVVCSNCHRMLHRQRPALTIEELKLRLRY</sequence>
<dbReference type="InterPro" id="IPR002711">
    <property type="entry name" value="HNH"/>
</dbReference>
<keyword evidence="2" id="KW-0378">Hydrolase</keyword>
<protein>
    <submittedName>
        <fullName evidence="2">Restriction endonuclease</fullName>
    </submittedName>
</protein>
<evidence type="ECO:0000313" key="3">
    <source>
        <dbReference type="Proteomes" id="UP000502756"/>
    </source>
</evidence>
<proteinExistence type="predicted"/>
<dbReference type="Proteomes" id="UP000502756">
    <property type="component" value="Chromosome"/>
</dbReference>
<dbReference type="EMBL" id="CP053435">
    <property type="protein sequence ID" value="QJW89366.1"/>
    <property type="molecule type" value="Genomic_DNA"/>
</dbReference>
<dbReference type="SMART" id="SM00507">
    <property type="entry name" value="HNHc"/>
    <property type="match status" value="1"/>
</dbReference>
<dbReference type="GO" id="GO:0003676">
    <property type="term" value="F:nucleic acid binding"/>
    <property type="evidence" value="ECO:0007669"/>
    <property type="project" value="InterPro"/>
</dbReference>
<keyword evidence="2" id="KW-0255">Endonuclease</keyword>
<dbReference type="Pfam" id="PF01844">
    <property type="entry name" value="HNH"/>
    <property type="match status" value="1"/>
</dbReference>
<dbReference type="GO" id="GO:0004519">
    <property type="term" value="F:endonuclease activity"/>
    <property type="evidence" value="ECO:0007669"/>
    <property type="project" value="UniProtKB-KW"/>
</dbReference>
<dbReference type="AlphaFoldDB" id="A0A6M5Y7H9"/>
<keyword evidence="3" id="KW-1185">Reference proteome</keyword>
<evidence type="ECO:0000259" key="1">
    <source>
        <dbReference type="SMART" id="SM00507"/>
    </source>
</evidence>
<dbReference type="InterPro" id="IPR003615">
    <property type="entry name" value="HNH_nuc"/>
</dbReference>